<protein>
    <submittedName>
        <fullName evidence="1">Uncharacterized protein</fullName>
    </submittedName>
</protein>
<proteinExistence type="predicted"/>
<name>Q5WGJ4_SHOC1</name>
<gene>
    <name evidence="1" type="ordered locus">ABC1976</name>
</gene>
<organism evidence="1 2">
    <name type="scientific">Shouchella clausii (strain KSM-K16)</name>
    <name type="common">Alkalihalobacillus clausii</name>
    <dbReference type="NCBI Taxonomy" id="66692"/>
    <lineage>
        <taxon>Bacteria</taxon>
        <taxon>Bacillati</taxon>
        <taxon>Bacillota</taxon>
        <taxon>Bacilli</taxon>
        <taxon>Bacillales</taxon>
        <taxon>Bacillaceae</taxon>
        <taxon>Shouchella</taxon>
    </lineage>
</organism>
<dbReference type="STRING" id="66692.ABC1976"/>
<reference evidence="2" key="4">
    <citation type="submission" date="2003-10" db="EMBL/GenBank/DDBJ databases">
        <title>The complete genome sequence of the alkaliphilic Bacillus clausii KSM-K16.</title>
        <authorList>
            <person name="Takaki Y."/>
            <person name="Kageyama Y."/>
            <person name="Shimamura S."/>
            <person name="Suzuki H."/>
            <person name="Nishi S."/>
            <person name="Hatada Y."/>
            <person name="Kawai S."/>
            <person name="Ito S."/>
            <person name="Horikoshi K."/>
        </authorList>
    </citation>
    <scope>NUCLEOTIDE SEQUENCE [LARGE SCALE GENOMIC DNA]</scope>
    <source>
        <strain evidence="2">KSM-K16</strain>
    </source>
</reference>
<reference evidence="1 2" key="5">
    <citation type="journal article" date="2007" name="Extremophiles">
        <title>Intragenomic diversity of the V1 regions of 16S rRNA genes in high-alkaline protease-producing Bacillus clausii spp.</title>
        <authorList>
            <person name="Kageyama Y."/>
            <person name="Takaki Y."/>
            <person name="Shimamura S."/>
            <person name="Nishi S."/>
            <person name="Nogi Y."/>
            <person name="Uchimura K."/>
            <person name="Kobayashi T."/>
            <person name="Hitomi J."/>
            <person name="Ozaki K."/>
            <person name="Kawai S."/>
            <person name="Ito S."/>
            <person name="Horikoshi K."/>
        </authorList>
    </citation>
    <scope>NUCLEOTIDE SEQUENCE [LARGE SCALE GENOMIC DNA]</scope>
    <source>
        <strain evidence="1 2">KSM-K16</strain>
    </source>
</reference>
<dbReference type="KEGG" id="bcl:ABC1976"/>
<reference evidence="1 2" key="3">
    <citation type="journal article" date="1997" name="Protein Eng.">
        <title>High-resolution crystal structure of M-protease: phylogeny aided analysis of the high-alkaline adaptation mechanism.</title>
        <authorList>
            <person name="Shirai T."/>
            <person name="Suzuki A."/>
            <person name="Yamane T."/>
            <person name="Ashida T."/>
            <person name="Kobayashi T."/>
            <person name="Ito S."/>
        </authorList>
    </citation>
    <scope>NUCLEOTIDE SEQUENCE [LARGE SCALE GENOMIC DNA]</scope>
    <source>
        <strain evidence="1 2">KSM-K16</strain>
    </source>
</reference>
<dbReference type="EMBL" id="AP006627">
    <property type="protein sequence ID" value="BAD64511.1"/>
    <property type="molecule type" value="Genomic_DNA"/>
</dbReference>
<keyword evidence="2" id="KW-1185">Reference proteome</keyword>
<reference evidence="1 2" key="1">
    <citation type="journal article" date="1994" name="J. Ferment. Bioeng.">
        <title>Molecular cloning and nucleotide sequence of the gene for an alkaline protease from the alkalophilic Bacillus sp. KSM-K16.</title>
        <authorList>
            <person name="Hakamada Y."/>
            <person name="Kobayashi T."/>
            <person name="Hitomi J."/>
            <person name="Kawai S."/>
            <person name="Ito S."/>
        </authorList>
    </citation>
    <scope>NUCLEOTIDE SEQUENCE [LARGE SCALE GENOMIC DNA]</scope>
    <source>
        <strain evidence="1 2">KSM-K16</strain>
    </source>
</reference>
<evidence type="ECO:0000313" key="2">
    <source>
        <dbReference type="Proteomes" id="UP000001168"/>
    </source>
</evidence>
<evidence type="ECO:0000313" key="1">
    <source>
        <dbReference type="EMBL" id="BAD64511.1"/>
    </source>
</evidence>
<dbReference type="AlphaFoldDB" id="Q5WGJ4"/>
<dbReference type="Proteomes" id="UP000001168">
    <property type="component" value="Chromosome"/>
</dbReference>
<dbReference type="eggNOG" id="COG1611">
    <property type="taxonomic scope" value="Bacteria"/>
</dbReference>
<dbReference type="HOGENOM" id="CLU_159906_1_0_9"/>
<reference evidence="1 2" key="2">
    <citation type="journal article" date="1995" name="Appl. Microbiol. Biotechnol.">
        <title>Purification and properties of an alkaline protease from alkalophilic Bacillus sp. KSM-K16.</title>
        <authorList>
            <person name="Kobayashi T."/>
            <person name="Hakamada Y."/>
            <person name="Adachi S."/>
            <person name="Hitomi J."/>
            <person name="Yoshimatsu T."/>
            <person name="Koike K."/>
            <person name="Kawai S."/>
            <person name="Ito S."/>
        </authorList>
    </citation>
    <scope>NUCLEOTIDE SEQUENCE [LARGE SCALE GENOMIC DNA]</scope>
    <source>
        <strain evidence="1 2">KSM-K16</strain>
    </source>
</reference>
<accession>Q5WGJ4</accession>
<sequence>MIKVITLCGSTKFKEQFEKANAYHTLQGNIVISLGFFEQSEGIETQEQAELLEEIHYKKINMSDEIFVIDVNGYIGESTKKEIEYAKQQGELVSYYSESDKVINHLSTKLRQVKGITHRSLLYFR</sequence>